<comment type="subcellular location">
    <subcellularLocation>
        <location evidence="1">Cell inner membrane</location>
        <topology evidence="1">Single-pass membrane protein</topology>
        <orientation evidence="1">Periplasmic side</orientation>
    </subcellularLocation>
</comment>
<dbReference type="PANTHER" id="PTHR33446">
    <property type="entry name" value="PROTEIN TONB-RELATED"/>
    <property type="match status" value="1"/>
</dbReference>
<dbReference type="GO" id="GO:0015891">
    <property type="term" value="P:siderophore transport"/>
    <property type="evidence" value="ECO:0007669"/>
    <property type="project" value="InterPro"/>
</dbReference>
<dbReference type="InterPro" id="IPR037682">
    <property type="entry name" value="TonB_C"/>
</dbReference>
<keyword evidence="5" id="KW-0997">Cell inner membrane</keyword>
<dbReference type="GO" id="GO:0030288">
    <property type="term" value="C:outer membrane-bounded periplasmic space"/>
    <property type="evidence" value="ECO:0007669"/>
    <property type="project" value="InterPro"/>
</dbReference>
<keyword evidence="9" id="KW-0472">Membrane</keyword>
<accession>A0A7V0LTE9</accession>
<dbReference type="PANTHER" id="PTHR33446:SF2">
    <property type="entry name" value="PROTEIN TONB"/>
    <property type="match status" value="1"/>
</dbReference>
<evidence type="ECO:0000256" key="2">
    <source>
        <dbReference type="ARBA" id="ARBA00006555"/>
    </source>
</evidence>
<dbReference type="GO" id="GO:0055085">
    <property type="term" value="P:transmembrane transport"/>
    <property type="evidence" value="ECO:0007669"/>
    <property type="project" value="InterPro"/>
</dbReference>
<name>A0A7V0LTE9_UNCW3</name>
<organism evidence="11">
    <name type="scientific">candidate division WOR-3 bacterium</name>
    <dbReference type="NCBI Taxonomy" id="2052148"/>
    <lineage>
        <taxon>Bacteria</taxon>
        <taxon>Bacteria division WOR-3</taxon>
    </lineage>
</organism>
<feature type="domain" description="TonB C-terminal" evidence="10">
    <location>
        <begin position="127"/>
        <end position="217"/>
    </location>
</feature>
<evidence type="ECO:0000256" key="5">
    <source>
        <dbReference type="ARBA" id="ARBA00022519"/>
    </source>
</evidence>
<sequence>MEEKKKRVHIEEYDPMQDYPLDFQKGLAGALLIMIILFLSVRKVEVTPYHPKEEKSTYVEEINLEVEKIEEVAPPPKPKINVEVQEAEAGEEAETTEEVDIAATTDFNELEAPPPPETDTTVYEYYAVEIPPKPIKTVKPKYPELARKAGIEGQVFVQAIVGPDGKVKRAWVVKSTNNIFDAAAVEAVLQMVFSPARQQDKPVSCKVIVPIRFTLNQ</sequence>
<dbReference type="AlphaFoldDB" id="A0A7V0LTE9"/>
<protein>
    <submittedName>
        <fullName evidence="11">Energy transducer TonB</fullName>
    </submittedName>
</protein>
<reference evidence="11" key="1">
    <citation type="journal article" date="2020" name="mSystems">
        <title>Genome- and Community-Level Interaction Insights into Carbon Utilization and Element Cycling Functions of Hydrothermarchaeota in Hydrothermal Sediment.</title>
        <authorList>
            <person name="Zhou Z."/>
            <person name="Liu Y."/>
            <person name="Xu W."/>
            <person name="Pan J."/>
            <person name="Luo Z.H."/>
            <person name="Li M."/>
        </authorList>
    </citation>
    <scope>NUCLEOTIDE SEQUENCE [LARGE SCALE GENOMIC DNA]</scope>
    <source>
        <strain evidence="11">HyVt-28</strain>
    </source>
</reference>
<dbReference type="PROSITE" id="PS52015">
    <property type="entry name" value="TONB_CTD"/>
    <property type="match status" value="1"/>
</dbReference>
<dbReference type="GO" id="GO:0098797">
    <property type="term" value="C:plasma membrane protein complex"/>
    <property type="evidence" value="ECO:0007669"/>
    <property type="project" value="TreeGrafter"/>
</dbReference>
<dbReference type="InterPro" id="IPR006260">
    <property type="entry name" value="TonB/TolA_C"/>
</dbReference>
<comment type="similarity">
    <text evidence="2">Belongs to the TonB family.</text>
</comment>
<keyword evidence="8" id="KW-1133">Transmembrane helix</keyword>
<keyword evidence="6" id="KW-0812">Transmembrane</keyword>
<evidence type="ECO:0000259" key="10">
    <source>
        <dbReference type="PROSITE" id="PS52015"/>
    </source>
</evidence>
<gene>
    <name evidence="11" type="ORF">ENH14_00095</name>
</gene>
<dbReference type="GO" id="GO:0015031">
    <property type="term" value="P:protein transport"/>
    <property type="evidence" value="ECO:0007669"/>
    <property type="project" value="UniProtKB-KW"/>
</dbReference>
<dbReference type="EMBL" id="DRDR01000005">
    <property type="protein sequence ID" value="HDL59837.1"/>
    <property type="molecule type" value="Genomic_DNA"/>
</dbReference>
<dbReference type="SUPFAM" id="SSF74653">
    <property type="entry name" value="TolA/TonB C-terminal domain"/>
    <property type="match status" value="1"/>
</dbReference>
<dbReference type="Pfam" id="PF03544">
    <property type="entry name" value="TonB_C"/>
    <property type="match status" value="1"/>
</dbReference>
<dbReference type="GO" id="GO:0031992">
    <property type="term" value="F:energy transducer activity"/>
    <property type="evidence" value="ECO:0007669"/>
    <property type="project" value="InterPro"/>
</dbReference>
<proteinExistence type="inferred from homology"/>
<evidence type="ECO:0000256" key="4">
    <source>
        <dbReference type="ARBA" id="ARBA00022475"/>
    </source>
</evidence>
<evidence type="ECO:0000313" key="11">
    <source>
        <dbReference type="EMBL" id="HDL59837.1"/>
    </source>
</evidence>
<evidence type="ECO:0000256" key="1">
    <source>
        <dbReference type="ARBA" id="ARBA00004383"/>
    </source>
</evidence>
<keyword evidence="4" id="KW-1003">Cell membrane</keyword>
<keyword evidence="3" id="KW-0813">Transport</keyword>
<evidence type="ECO:0000256" key="8">
    <source>
        <dbReference type="ARBA" id="ARBA00022989"/>
    </source>
</evidence>
<keyword evidence="7" id="KW-0653">Protein transport</keyword>
<dbReference type="InterPro" id="IPR003538">
    <property type="entry name" value="TonB"/>
</dbReference>
<dbReference type="NCBIfam" id="TIGR01352">
    <property type="entry name" value="tonB_Cterm"/>
    <property type="match status" value="1"/>
</dbReference>
<dbReference type="PRINTS" id="PR01374">
    <property type="entry name" value="TONBPROTEIN"/>
</dbReference>
<evidence type="ECO:0000256" key="9">
    <source>
        <dbReference type="ARBA" id="ARBA00023136"/>
    </source>
</evidence>
<dbReference type="InterPro" id="IPR051045">
    <property type="entry name" value="TonB-dependent_transducer"/>
</dbReference>
<dbReference type="Gene3D" id="3.30.1150.10">
    <property type="match status" value="1"/>
</dbReference>
<dbReference type="Proteomes" id="UP000886381">
    <property type="component" value="Unassembled WGS sequence"/>
</dbReference>
<evidence type="ECO:0000256" key="7">
    <source>
        <dbReference type="ARBA" id="ARBA00022927"/>
    </source>
</evidence>
<evidence type="ECO:0000256" key="3">
    <source>
        <dbReference type="ARBA" id="ARBA00022448"/>
    </source>
</evidence>
<evidence type="ECO:0000256" key="6">
    <source>
        <dbReference type="ARBA" id="ARBA00022692"/>
    </source>
</evidence>
<comment type="caution">
    <text evidence="11">The sequence shown here is derived from an EMBL/GenBank/DDBJ whole genome shotgun (WGS) entry which is preliminary data.</text>
</comment>